<dbReference type="NCBIfam" id="TIGR04131">
    <property type="entry name" value="Bac_Flav_CTERM"/>
    <property type="match status" value="1"/>
</dbReference>
<accession>A0A1H3IX17</accession>
<evidence type="ECO:0000313" key="2">
    <source>
        <dbReference type="Proteomes" id="UP000199249"/>
    </source>
</evidence>
<dbReference type="PROSITE" id="PS51257">
    <property type="entry name" value="PROKAR_LIPOPROTEIN"/>
    <property type="match status" value="1"/>
</dbReference>
<dbReference type="InterPro" id="IPR013783">
    <property type="entry name" value="Ig-like_fold"/>
</dbReference>
<organism evidence="1 2">
    <name type="scientific">Hymenobacter psychrophilus</name>
    <dbReference type="NCBI Taxonomy" id="651662"/>
    <lineage>
        <taxon>Bacteria</taxon>
        <taxon>Pseudomonadati</taxon>
        <taxon>Bacteroidota</taxon>
        <taxon>Cytophagia</taxon>
        <taxon>Cytophagales</taxon>
        <taxon>Hymenobacteraceae</taxon>
        <taxon>Hymenobacter</taxon>
    </lineage>
</organism>
<dbReference type="EMBL" id="FNOV01000007">
    <property type="protein sequence ID" value="SDY31738.1"/>
    <property type="molecule type" value="Genomic_DNA"/>
</dbReference>
<proteinExistence type="predicted"/>
<protein>
    <submittedName>
        <fullName evidence="1">Gliding motility-associated C-terminal domain-containing protein</fullName>
    </submittedName>
</protein>
<dbReference type="Gene3D" id="2.60.40.10">
    <property type="entry name" value="Immunoglobulins"/>
    <property type="match status" value="3"/>
</dbReference>
<dbReference type="STRING" id="651662.SAMN04488069_107173"/>
<dbReference type="Proteomes" id="UP000199249">
    <property type="component" value="Unassembled WGS sequence"/>
</dbReference>
<dbReference type="OrthoDB" id="1123245at2"/>
<dbReference type="RefSeq" id="WP_092740403.1">
    <property type="nucleotide sequence ID" value="NZ_FNOV01000007.1"/>
</dbReference>
<evidence type="ECO:0000313" key="1">
    <source>
        <dbReference type="EMBL" id="SDY31738.1"/>
    </source>
</evidence>
<keyword evidence="2" id="KW-1185">Reference proteome</keyword>
<gene>
    <name evidence="1" type="ORF">SAMN04488069_107173</name>
</gene>
<name>A0A1H3IX17_9BACT</name>
<reference evidence="2" key="1">
    <citation type="submission" date="2016-10" db="EMBL/GenBank/DDBJ databases">
        <authorList>
            <person name="Varghese N."/>
            <person name="Submissions S."/>
        </authorList>
    </citation>
    <scope>NUCLEOTIDE SEQUENCE [LARGE SCALE GENOMIC DNA]</scope>
    <source>
        <strain evidence="2">CGMCC 1.8975</strain>
    </source>
</reference>
<dbReference type="Pfam" id="PF13585">
    <property type="entry name" value="CHU_C"/>
    <property type="match status" value="1"/>
</dbReference>
<dbReference type="InterPro" id="IPR026341">
    <property type="entry name" value="T9SS_type_B"/>
</dbReference>
<sequence>MRIALPIRPLQHWLAGLFLLVACLGLVPAAQASHLAAGDIQARTDPNNPRHIFFTLSLYVGVPGPTVAEENEVIIFFDDGTAQEKIPFVSQTRVAPEYLLNIYKFDHTYNSAGPYTVSYASVNRPDGVLNMSNSSQESFYISTTILINAFIQNTTPQLLAPAIDKGSVRQVFLHNPAAFDAEGDSLAYELVPSKRAGDPRVALANGNQLTPVTTTNFTFPNNLPGVDARQVAYSGPPAGVPNDRAIFSIDARTGQIVWNAPALQGVYNVAFKVKEYRRTPGRPTMPTLLSETVRDMQINVKAQNNLRPIINVPPDVCVVANTPVPGGTITATDPDGNPVLLEAFTGLLPTPASFQQTTKGPPVARALFQWTPTCSYIRRQPYSVLFKATDEPGGAISPLIDERIWNITVVGPAPQNLRPTPQGNTIRLDWDSYSCQNPGAQMLIFRREGCFPYTPTTCQTGLPAGSGYVQIGTVGVGTRTFLDDNNGAGLTRGKTYSYRIYVKFAEPGGSESLASNEACVKIEGRAPRLTNVTVDRTDAAAGQITVRWNQPAPLANFREPRGYRLYRATGQNPAAADFRKVYSTTNLLDTTFVNTGLNTTDNAYTYRLDFFSNTILAADSVERTQPASSVRLRTTPNPLANTVAVSWTYNVPWDNSKRPTTVYRREPGGTFRPVGKATSTTTGGTFVDDGKVLPLVKNRTYCYYVKTNGTYNIALPDSLINLSQEQCAPLQAVPCTPILTLKPTNCDSLASRLFELPFTPKTGMVFTNFLSWTLSNQPTEDCSRDIVQYIIYFAPTAADALTELARVPGTQTTYQHANLTTAQGCYAVQAVDRNGAVSALSNKECKDNCLLFLMPNIFTPNADGKNDTFRPKVFSPIERTAIKIYNRWGTKVYEGDRDPLINWNGGGMGEGNSNGKVSDGMYFYQAEVTFKDANRTTRTFKGWVQINR</sequence>
<dbReference type="AlphaFoldDB" id="A0A1H3IX17"/>